<dbReference type="Proteomes" id="UP001220395">
    <property type="component" value="Chromosome"/>
</dbReference>
<reference evidence="1 2" key="1">
    <citation type="submission" date="2023-02" db="EMBL/GenBank/DDBJ databases">
        <title>Genome sequence of Sphingomonas naphthae.</title>
        <authorList>
            <person name="Kim S."/>
            <person name="Heo J."/>
            <person name="Kwon S.-W."/>
        </authorList>
    </citation>
    <scope>NUCLEOTIDE SEQUENCE [LARGE SCALE GENOMIC DNA]</scope>
    <source>
        <strain evidence="1 2">KACC 18716</strain>
    </source>
</reference>
<dbReference type="RefSeq" id="WP_273685797.1">
    <property type="nucleotide sequence ID" value="NZ_CP117411.1"/>
</dbReference>
<proteinExistence type="predicted"/>
<dbReference type="EMBL" id="CP117411">
    <property type="protein sequence ID" value="WCT71850.1"/>
    <property type="molecule type" value="Genomic_DNA"/>
</dbReference>
<evidence type="ECO:0000313" key="1">
    <source>
        <dbReference type="EMBL" id="WCT71850.1"/>
    </source>
</evidence>
<sequence length="135" mass="14345">MAYMDFNAGFGIAQTQSVTAQTARPAPAATRPRFSALEWTVIAMARREGLRSIGTPSRLARALGGLFGFGSTSRLADSRLEALRRAAIHAWARGPALPVAERAAFIDAGFTPDHLEALIASVSMARVSDYRGAIA</sequence>
<keyword evidence="2" id="KW-1185">Reference proteome</keyword>
<name>A0ABY7TFZ6_9SPHN</name>
<protein>
    <submittedName>
        <fullName evidence="1">Uncharacterized protein</fullName>
    </submittedName>
</protein>
<evidence type="ECO:0000313" key="2">
    <source>
        <dbReference type="Proteomes" id="UP001220395"/>
    </source>
</evidence>
<gene>
    <name evidence="1" type="ORF">PQ455_09300</name>
</gene>
<accession>A0ABY7TFZ6</accession>
<organism evidence="1 2">
    <name type="scientific">Sphingomonas naphthae</name>
    <dbReference type="NCBI Taxonomy" id="1813468"/>
    <lineage>
        <taxon>Bacteria</taxon>
        <taxon>Pseudomonadati</taxon>
        <taxon>Pseudomonadota</taxon>
        <taxon>Alphaproteobacteria</taxon>
        <taxon>Sphingomonadales</taxon>
        <taxon>Sphingomonadaceae</taxon>
        <taxon>Sphingomonas</taxon>
    </lineage>
</organism>